<dbReference type="SUPFAM" id="SSF53474">
    <property type="entry name" value="alpha/beta-Hydrolases"/>
    <property type="match status" value="1"/>
</dbReference>
<name>A0ABV3Q4P0_9BACL</name>
<dbReference type="PANTHER" id="PTHR43139">
    <property type="entry name" value="SI:DKEY-122A22.2"/>
    <property type="match status" value="1"/>
</dbReference>
<dbReference type="Proteomes" id="UP001556040">
    <property type="component" value="Unassembled WGS sequence"/>
</dbReference>
<sequence length="266" mass="30777">MLHYRSYISDNSLPWVTLVHGIGGSSSIWFRQIKEFRKHFNVLVIDLRGHGQSPRGIWKKGDTFKEVSIEVIDVLDHLSIRQTHFVGISLGTIVSQTIAKHYPSYVSSLVLCGAILQFDIRTKSLLGFGRATKQFIPYMWLYKLFAWIIMPNRSHKESRLTFVESAKKMCQKEFIKWFSLTKVLNPYLDRLQIETNGLPTMFIMGEEDYMFRSPVEELARRDASLGLITIKNAGHVCNIDQPQTYNEQTITYIHSIERSKKSIQTV</sequence>
<feature type="domain" description="AB hydrolase-1" evidence="1">
    <location>
        <begin position="14"/>
        <end position="115"/>
    </location>
</feature>
<organism evidence="2 3">
    <name type="scientific">Jeotgalibacillus marinus</name>
    <dbReference type="NCBI Taxonomy" id="86667"/>
    <lineage>
        <taxon>Bacteria</taxon>
        <taxon>Bacillati</taxon>
        <taxon>Bacillota</taxon>
        <taxon>Bacilli</taxon>
        <taxon>Bacillales</taxon>
        <taxon>Caryophanaceae</taxon>
        <taxon>Jeotgalibacillus</taxon>
    </lineage>
</organism>
<accession>A0ABV3Q4P0</accession>
<evidence type="ECO:0000313" key="2">
    <source>
        <dbReference type="EMBL" id="MEW9502321.1"/>
    </source>
</evidence>
<dbReference type="EMBL" id="JBFMIA010000009">
    <property type="protein sequence ID" value="MEW9502321.1"/>
    <property type="molecule type" value="Genomic_DNA"/>
</dbReference>
<proteinExistence type="predicted"/>
<comment type="caution">
    <text evidence="2">The sequence shown here is derived from an EMBL/GenBank/DDBJ whole genome shotgun (WGS) entry which is preliminary data.</text>
</comment>
<dbReference type="InterPro" id="IPR052370">
    <property type="entry name" value="Meta-cleavage_hydrolase"/>
</dbReference>
<reference evidence="2 3" key="1">
    <citation type="journal article" date="1979" name="Int. J. Syst. Evol. Microbiol.">
        <title>Bacillus globisporus subsp. marinus subsp. nov.</title>
        <authorList>
            <person name="Liu H."/>
        </authorList>
    </citation>
    <scope>NUCLEOTIDE SEQUENCE [LARGE SCALE GENOMIC DNA]</scope>
    <source>
        <strain evidence="2 3">DSM 1297</strain>
    </source>
</reference>
<protein>
    <submittedName>
        <fullName evidence="2">Alpha/beta hydrolase</fullName>
    </submittedName>
</protein>
<keyword evidence="3" id="KW-1185">Reference proteome</keyword>
<dbReference type="PRINTS" id="PR00111">
    <property type="entry name" value="ABHYDROLASE"/>
</dbReference>
<evidence type="ECO:0000259" key="1">
    <source>
        <dbReference type="Pfam" id="PF00561"/>
    </source>
</evidence>
<dbReference type="RefSeq" id="WP_367779814.1">
    <property type="nucleotide sequence ID" value="NZ_JBFMIA010000009.1"/>
</dbReference>
<evidence type="ECO:0000313" key="3">
    <source>
        <dbReference type="Proteomes" id="UP001556040"/>
    </source>
</evidence>
<dbReference type="InterPro" id="IPR029058">
    <property type="entry name" value="AB_hydrolase_fold"/>
</dbReference>
<dbReference type="GO" id="GO:0016787">
    <property type="term" value="F:hydrolase activity"/>
    <property type="evidence" value="ECO:0007669"/>
    <property type="project" value="UniProtKB-KW"/>
</dbReference>
<dbReference type="Gene3D" id="3.40.50.1820">
    <property type="entry name" value="alpha/beta hydrolase"/>
    <property type="match status" value="1"/>
</dbReference>
<gene>
    <name evidence="2" type="ORF">AB1471_10995</name>
</gene>
<dbReference type="InterPro" id="IPR000073">
    <property type="entry name" value="AB_hydrolase_1"/>
</dbReference>
<dbReference type="PANTHER" id="PTHR43139:SF52">
    <property type="entry name" value="SI:DKEY-122A22.2"/>
    <property type="match status" value="1"/>
</dbReference>
<dbReference type="Pfam" id="PF00561">
    <property type="entry name" value="Abhydrolase_1"/>
    <property type="match status" value="1"/>
</dbReference>
<keyword evidence="2" id="KW-0378">Hydrolase</keyword>